<reference evidence="2 3" key="1">
    <citation type="journal article" date="2011" name="Science">
        <title>The Selaginella genome identifies genetic changes associated with the evolution of vascular plants.</title>
        <authorList>
            <person name="Banks J.A."/>
            <person name="Nishiyama T."/>
            <person name="Hasebe M."/>
            <person name="Bowman J.L."/>
            <person name="Gribskov M."/>
            <person name="dePamphilis C."/>
            <person name="Albert V.A."/>
            <person name="Aono N."/>
            <person name="Aoyama T."/>
            <person name="Ambrose B.A."/>
            <person name="Ashton N.W."/>
            <person name="Axtell M.J."/>
            <person name="Barker E."/>
            <person name="Barker M.S."/>
            <person name="Bennetzen J.L."/>
            <person name="Bonawitz N.D."/>
            <person name="Chapple C."/>
            <person name="Cheng C."/>
            <person name="Correa L.G."/>
            <person name="Dacre M."/>
            <person name="DeBarry J."/>
            <person name="Dreyer I."/>
            <person name="Elias M."/>
            <person name="Engstrom E.M."/>
            <person name="Estelle M."/>
            <person name="Feng L."/>
            <person name="Finet C."/>
            <person name="Floyd S.K."/>
            <person name="Frommer W.B."/>
            <person name="Fujita T."/>
            <person name="Gramzow L."/>
            <person name="Gutensohn M."/>
            <person name="Harholt J."/>
            <person name="Hattori M."/>
            <person name="Heyl A."/>
            <person name="Hirai T."/>
            <person name="Hiwatashi Y."/>
            <person name="Ishikawa M."/>
            <person name="Iwata M."/>
            <person name="Karol K.G."/>
            <person name="Koehler B."/>
            <person name="Kolukisaoglu U."/>
            <person name="Kubo M."/>
            <person name="Kurata T."/>
            <person name="Lalonde S."/>
            <person name="Li K."/>
            <person name="Li Y."/>
            <person name="Litt A."/>
            <person name="Lyons E."/>
            <person name="Manning G."/>
            <person name="Maruyama T."/>
            <person name="Michael T.P."/>
            <person name="Mikami K."/>
            <person name="Miyazaki S."/>
            <person name="Morinaga S."/>
            <person name="Murata T."/>
            <person name="Mueller-Roeber B."/>
            <person name="Nelson D.R."/>
            <person name="Obara M."/>
            <person name="Oguri Y."/>
            <person name="Olmstead R.G."/>
            <person name="Onodera N."/>
            <person name="Petersen B.L."/>
            <person name="Pils B."/>
            <person name="Prigge M."/>
            <person name="Rensing S.A."/>
            <person name="Riano-Pachon D.M."/>
            <person name="Roberts A.W."/>
            <person name="Sato Y."/>
            <person name="Scheller H.V."/>
            <person name="Schulz B."/>
            <person name="Schulz C."/>
            <person name="Shakirov E.V."/>
            <person name="Shibagaki N."/>
            <person name="Shinohara N."/>
            <person name="Shippen D.E."/>
            <person name="Soerensen I."/>
            <person name="Sotooka R."/>
            <person name="Sugimoto N."/>
            <person name="Sugita M."/>
            <person name="Sumikawa N."/>
            <person name="Tanurdzic M."/>
            <person name="Theissen G."/>
            <person name="Ulvskov P."/>
            <person name="Wakazuki S."/>
            <person name="Weng J.K."/>
            <person name="Willats W.W."/>
            <person name="Wipf D."/>
            <person name="Wolf P.G."/>
            <person name="Yang L."/>
            <person name="Zimmer A.D."/>
            <person name="Zhu Q."/>
            <person name="Mitros T."/>
            <person name="Hellsten U."/>
            <person name="Loque D."/>
            <person name="Otillar R."/>
            <person name="Salamov A."/>
            <person name="Schmutz J."/>
            <person name="Shapiro H."/>
            <person name="Lindquist E."/>
            <person name="Lucas S."/>
            <person name="Rokhsar D."/>
            <person name="Grigoriev I.V."/>
        </authorList>
    </citation>
    <scope>NUCLEOTIDE SEQUENCE [LARGE SCALE GENOMIC DNA]</scope>
</reference>
<dbReference type="InParanoid" id="D8SBQ5"/>
<dbReference type="HOGENOM" id="CLU_020809_0_0_1"/>
<dbReference type="eggNOG" id="ENOG502QQCH">
    <property type="taxonomic scope" value="Eukaryota"/>
</dbReference>
<dbReference type="CDD" id="cd02440">
    <property type="entry name" value="AdoMet_MTases"/>
    <property type="match status" value="1"/>
</dbReference>
<feature type="chain" id="PRO_5013107618" description="Methyltransferase domain-containing protein" evidence="1">
    <location>
        <begin position="16"/>
        <end position="721"/>
    </location>
</feature>
<feature type="signal peptide" evidence="1">
    <location>
        <begin position="1"/>
        <end position="15"/>
    </location>
</feature>
<dbReference type="PANTHER" id="PTHR47473">
    <property type="entry name" value="BTA1P"/>
    <property type="match status" value="1"/>
</dbReference>
<dbReference type="KEGG" id="smo:SELMODRAFT_420351"/>
<dbReference type="OMA" id="CQDARKF"/>
<gene>
    <name evidence="2" type="ORF">SELMODRAFT_420351</name>
</gene>
<dbReference type="Pfam" id="PF13489">
    <property type="entry name" value="Methyltransf_23"/>
    <property type="match status" value="1"/>
</dbReference>
<sequence>MIVLIWLLLCITAGAVCVMEKLQESSKTRCWKEDLRCLATMWFGRIKGESHKQRLDSFYSSQANAYDHFRAGFLHGREQMLASCAARLRGSSDLVWVDLGGGTAENVKMMSKYMDLSSFRKIYVVDLCSALCNVAAAKSKRFGWSNVDVIEGDACEFQPRGQAATLVTFSYSLSMIPPFMKVVDKALTYLADDGIMGVTDFYTSAKYDKPNRQHSWLNRWFWRSVFDLDGIDLGPERRTYLEHKLEPVCEFNGSGRIPYVPVLEAPYYIWIGRKIGRHDQNLQRFPIRASDDLEAKRPSSFPPTFLYSLSWEDPREDEKVLDINPSDVVLTLTSGGCNALDLVLQGAKQVVAVDMNPAQSYLLELKRLATTRLSFEDAWKMFGEGVHPTFESLLEKELVPFLSQGAVNFWRKKARYFKDGLYYHGGMGRLIRAVRALARLTRKVLPAKILSKERFIESLVNAPTLQQQRELWYNASACTKRNWLSQAGIFAKMVSFFVTNRFTMWFCAGVCKGQLRLLRKEGNLYNYIVRCLNSTAAYSHLRDSNYFYRCCLTGKFSSNCCPRFLEKENFHKLKTSLAAEECLLIRTATFVEELSKRMYTKVILMDHVDWLEQSDVDVLCKALQAHVIPGGRVIWRSASRSPSYANCIEKSGFKVIQVATSKAYMDRVNMYASFFVAVRVGGLASIKIPIHPSSRLHDHKLDPKEPESPDSVLPAPLWIEI</sequence>
<name>D8SBQ5_SELML</name>
<keyword evidence="1" id="KW-0732">Signal</keyword>
<dbReference type="EMBL" id="GL377610">
    <property type="protein sequence ID" value="EFJ18299.1"/>
    <property type="molecule type" value="Genomic_DNA"/>
</dbReference>
<evidence type="ECO:0008006" key="4">
    <source>
        <dbReference type="Google" id="ProtNLM"/>
    </source>
</evidence>
<dbReference type="AlphaFoldDB" id="D8SBQ5"/>
<dbReference type="Gramene" id="EFJ18299">
    <property type="protein sequence ID" value="EFJ18299"/>
    <property type="gene ID" value="SELMODRAFT_420351"/>
</dbReference>
<dbReference type="GO" id="GO:0006578">
    <property type="term" value="P:amino-acid betaine biosynthetic process"/>
    <property type="evidence" value="ECO:0000318"/>
    <property type="project" value="GO_Central"/>
</dbReference>
<proteinExistence type="predicted"/>
<protein>
    <recommendedName>
        <fullName evidence="4">Methyltransferase domain-containing protein</fullName>
    </recommendedName>
</protein>
<accession>D8SBQ5</accession>
<evidence type="ECO:0000313" key="2">
    <source>
        <dbReference type="EMBL" id="EFJ18299.1"/>
    </source>
</evidence>
<dbReference type="InterPro" id="IPR021829">
    <property type="entry name" value="DUF3419"/>
</dbReference>
<dbReference type="SUPFAM" id="SSF53335">
    <property type="entry name" value="S-adenosyl-L-methionine-dependent methyltransferases"/>
    <property type="match status" value="1"/>
</dbReference>
<dbReference type="STRING" id="88036.D8SBQ5"/>
<evidence type="ECO:0000313" key="3">
    <source>
        <dbReference type="Proteomes" id="UP000001514"/>
    </source>
</evidence>
<organism evidence="3">
    <name type="scientific">Selaginella moellendorffii</name>
    <name type="common">Spikemoss</name>
    <dbReference type="NCBI Taxonomy" id="88036"/>
    <lineage>
        <taxon>Eukaryota</taxon>
        <taxon>Viridiplantae</taxon>
        <taxon>Streptophyta</taxon>
        <taxon>Embryophyta</taxon>
        <taxon>Tracheophyta</taxon>
        <taxon>Lycopodiopsida</taxon>
        <taxon>Selaginellales</taxon>
        <taxon>Selaginellaceae</taxon>
        <taxon>Selaginella</taxon>
    </lineage>
</organism>
<dbReference type="InterPro" id="IPR029063">
    <property type="entry name" value="SAM-dependent_MTases_sf"/>
</dbReference>
<dbReference type="Gene3D" id="3.40.50.150">
    <property type="entry name" value="Vaccinia Virus protein VP39"/>
    <property type="match status" value="1"/>
</dbReference>
<keyword evidence="3" id="KW-1185">Reference proteome</keyword>
<dbReference type="PANTHER" id="PTHR47473:SF1">
    <property type="entry name" value="METHYLTRANSFERASE DOMAIN-CONTAINING PROTEIN"/>
    <property type="match status" value="1"/>
</dbReference>
<dbReference type="Proteomes" id="UP000001514">
    <property type="component" value="Unassembled WGS sequence"/>
</dbReference>
<dbReference type="Pfam" id="PF11899">
    <property type="entry name" value="DUF3419"/>
    <property type="match status" value="1"/>
</dbReference>
<evidence type="ECO:0000256" key="1">
    <source>
        <dbReference type="SAM" id="SignalP"/>
    </source>
</evidence>